<dbReference type="PROSITE" id="PS51257">
    <property type="entry name" value="PROKAR_LIPOPROTEIN"/>
    <property type="match status" value="1"/>
</dbReference>
<reference evidence="2 3" key="1">
    <citation type="submission" date="2007-10" db="EMBL/GenBank/DDBJ databases">
        <title>Complete sequence of Desulfococcus oleovorans Hxd3.</title>
        <authorList>
            <consortium name="US DOE Joint Genome Institute"/>
            <person name="Copeland A."/>
            <person name="Lucas S."/>
            <person name="Lapidus A."/>
            <person name="Barry K."/>
            <person name="Glavina del Rio T."/>
            <person name="Dalin E."/>
            <person name="Tice H."/>
            <person name="Pitluck S."/>
            <person name="Kiss H."/>
            <person name="Brettin T."/>
            <person name="Bruce D."/>
            <person name="Detter J.C."/>
            <person name="Han C."/>
            <person name="Schmutz J."/>
            <person name="Larimer F."/>
            <person name="Land M."/>
            <person name="Hauser L."/>
            <person name="Kyrpides N."/>
            <person name="Kim E."/>
            <person name="Wawrik B."/>
            <person name="Richardson P."/>
        </authorList>
    </citation>
    <scope>NUCLEOTIDE SEQUENCE [LARGE SCALE GENOMIC DNA]</scope>
    <source>
        <strain evidence="3">DSM 6200 / JCM 39069 / Hxd3</strain>
    </source>
</reference>
<dbReference type="OrthoDB" id="2485468at2"/>
<evidence type="ECO:0000313" key="2">
    <source>
        <dbReference type="EMBL" id="ABW66596.1"/>
    </source>
</evidence>
<dbReference type="HOGENOM" id="CLU_796701_0_0_7"/>
<dbReference type="KEGG" id="dol:Dole_0786"/>
<dbReference type="Pfam" id="PF14903">
    <property type="entry name" value="WG_beta_rep"/>
    <property type="match status" value="1"/>
</dbReference>
<dbReference type="eggNOG" id="ENOG502ZAHE">
    <property type="taxonomic scope" value="Bacteria"/>
</dbReference>
<dbReference type="RefSeq" id="WP_012174214.1">
    <property type="nucleotide sequence ID" value="NC_009943.1"/>
</dbReference>
<proteinExistence type="predicted"/>
<organism evidence="2 3">
    <name type="scientific">Desulfosudis oleivorans (strain DSM 6200 / JCM 39069 / Hxd3)</name>
    <name type="common">Desulfococcus oleovorans</name>
    <dbReference type="NCBI Taxonomy" id="96561"/>
    <lineage>
        <taxon>Bacteria</taxon>
        <taxon>Pseudomonadati</taxon>
        <taxon>Thermodesulfobacteriota</taxon>
        <taxon>Desulfobacteria</taxon>
        <taxon>Desulfobacterales</taxon>
        <taxon>Desulfosudaceae</taxon>
        <taxon>Desulfosudis</taxon>
    </lineage>
</organism>
<feature type="chain" id="PRO_5002734877" description="WG repeat-containing protein" evidence="1">
    <location>
        <begin position="26"/>
        <end position="378"/>
    </location>
</feature>
<feature type="signal peptide" evidence="1">
    <location>
        <begin position="1"/>
        <end position="25"/>
    </location>
</feature>
<protein>
    <recommendedName>
        <fullName evidence="4">WG repeat-containing protein</fullName>
    </recommendedName>
</protein>
<dbReference type="EMBL" id="CP000859">
    <property type="protein sequence ID" value="ABW66596.1"/>
    <property type="molecule type" value="Genomic_DNA"/>
</dbReference>
<keyword evidence="1" id="KW-0732">Signal</keyword>
<evidence type="ECO:0008006" key="4">
    <source>
        <dbReference type="Google" id="ProtNLM"/>
    </source>
</evidence>
<dbReference type="AlphaFoldDB" id="A8ZVD5"/>
<accession>A8ZVD5</accession>
<evidence type="ECO:0000313" key="3">
    <source>
        <dbReference type="Proteomes" id="UP000008561"/>
    </source>
</evidence>
<gene>
    <name evidence="2" type="ordered locus">Dole_0786</name>
</gene>
<dbReference type="InterPro" id="IPR032774">
    <property type="entry name" value="WG_beta_rep"/>
</dbReference>
<name>A8ZVD5_DESOH</name>
<evidence type="ECO:0000256" key="1">
    <source>
        <dbReference type="SAM" id="SignalP"/>
    </source>
</evidence>
<keyword evidence="3" id="KW-1185">Reference proteome</keyword>
<dbReference type="Proteomes" id="UP000008561">
    <property type="component" value="Chromosome"/>
</dbReference>
<sequence>MRSITAAMAAILLLAGCLTPGPSRDAGPWTLFLDEQTGLYGYRDAKGEIKIPAKFIMAGSQEFNHITAVVEQIGEDGFQDYYLLKTGEKVGTGCLYLWDNTPDCECEGKIRFRDPETDRVGFFDANGRVVIPAEYSDARPFRNNLAVVLKDAVRVCPDGTPWSADSGPCEHWQWQRGRVLLIDPENRVVVEDFPQTGRFDWFSLRFSEAADPDPLRESFKATDGRYISFVNFEKEFAHWLASAFLVSDTPDALGRCAFDEITYWEEDAGQWRQEEKDRFLEKAGGRMLQVIGQIRSGALEYEVHNTPGLNPFIFQGDRYAAYFDTCGNPMDWKYPVFDLVVSYRDKVDGKISHQDVFEFLRTVDGVYQLVSAPVLASP</sequence>